<dbReference type="AlphaFoldDB" id="A2C648"/>
<accession>A2C648</accession>
<keyword evidence="1" id="KW-0812">Transmembrane</keyword>
<feature type="transmembrane region" description="Helical" evidence="1">
    <location>
        <begin position="7"/>
        <end position="37"/>
    </location>
</feature>
<evidence type="ECO:0000313" key="3">
    <source>
        <dbReference type="Proteomes" id="UP000002274"/>
    </source>
</evidence>
<keyword evidence="1" id="KW-0472">Membrane</keyword>
<evidence type="ECO:0000256" key="1">
    <source>
        <dbReference type="SAM" id="Phobius"/>
    </source>
</evidence>
<keyword evidence="1" id="KW-1133">Transmembrane helix</keyword>
<dbReference type="Proteomes" id="UP000002274">
    <property type="component" value="Chromosome"/>
</dbReference>
<dbReference type="KEGG" id="pmf:P9303_02031"/>
<gene>
    <name evidence="2" type="ordered locus">P9303_02031</name>
</gene>
<evidence type="ECO:0000313" key="2">
    <source>
        <dbReference type="EMBL" id="ABM76958.1"/>
    </source>
</evidence>
<dbReference type="EMBL" id="CP000554">
    <property type="protein sequence ID" value="ABM76958.1"/>
    <property type="molecule type" value="Genomic_DNA"/>
</dbReference>
<dbReference type="HOGENOM" id="CLU_2938000_0_0_3"/>
<organism evidence="2 3">
    <name type="scientific">Prochlorococcus marinus (strain MIT 9303)</name>
    <dbReference type="NCBI Taxonomy" id="59922"/>
    <lineage>
        <taxon>Bacteria</taxon>
        <taxon>Bacillati</taxon>
        <taxon>Cyanobacteriota</taxon>
        <taxon>Cyanophyceae</taxon>
        <taxon>Synechococcales</taxon>
        <taxon>Prochlorococcaceae</taxon>
        <taxon>Prochlorococcus</taxon>
    </lineage>
</organism>
<protein>
    <submittedName>
        <fullName evidence="2">Uncharacterized protein</fullName>
    </submittedName>
</protein>
<reference evidence="2 3" key="1">
    <citation type="journal article" date="2007" name="PLoS Genet.">
        <title>Patterns and implications of gene gain and loss in the evolution of Prochlorococcus.</title>
        <authorList>
            <person name="Kettler G.C."/>
            <person name="Martiny A.C."/>
            <person name="Huang K."/>
            <person name="Zucker J."/>
            <person name="Coleman M.L."/>
            <person name="Rodrigue S."/>
            <person name="Chen F."/>
            <person name="Lapidus A."/>
            <person name="Ferriera S."/>
            <person name="Johnson J."/>
            <person name="Steglich C."/>
            <person name="Church G.M."/>
            <person name="Richardson P."/>
            <person name="Chisholm S.W."/>
        </authorList>
    </citation>
    <scope>NUCLEOTIDE SEQUENCE [LARGE SCALE GENOMIC DNA]</scope>
    <source>
        <strain evidence="2 3">MIT 9303</strain>
    </source>
</reference>
<proteinExistence type="predicted"/>
<name>A2C648_PROM3</name>
<sequence>MLVIIRLFLLLSILPFLSPLFLFLLGLALICATLLSWSPSPSRQVSRYLYSQACLVGGRL</sequence>